<dbReference type="Proteomes" id="UP001060164">
    <property type="component" value="Chromosome"/>
</dbReference>
<protein>
    <recommendedName>
        <fullName evidence="5">L(+)-tartrate dehydratase subunit beta</fullName>
        <ecNumber evidence="4">4.2.1.32</ecNumber>
    </recommendedName>
</protein>
<reference evidence="8" key="1">
    <citation type="journal article" date="2022" name="Cell">
        <title>Design, construction, and in vivo augmentation of a complex gut microbiome.</title>
        <authorList>
            <person name="Cheng A.G."/>
            <person name="Ho P.Y."/>
            <person name="Aranda-Diaz A."/>
            <person name="Jain S."/>
            <person name="Yu F.B."/>
            <person name="Meng X."/>
            <person name="Wang M."/>
            <person name="Iakiviak M."/>
            <person name="Nagashima K."/>
            <person name="Zhao A."/>
            <person name="Murugkar P."/>
            <person name="Patil A."/>
            <person name="Atabakhsh K."/>
            <person name="Weakley A."/>
            <person name="Yan J."/>
            <person name="Brumbaugh A.R."/>
            <person name="Higginbottom S."/>
            <person name="Dimas A."/>
            <person name="Shiver A.L."/>
            <person name="Deutschbauer A."/>
            <person name="Neff N."/>
            <person name="Sonnenburg J.L."/>
            <person name="Huang K.C."/>
            <person name="Fischbach M.A."/>
        </authorList>
    </citation>
    <scope>NUCLEOTIDE SEQUENCE</scope>
    <source>
        <strain evidence="8">DSM 19829</strain>
    </source>
</reference>
<dbReference type="Gene3D" id="3.20.130.10">
    <property type="entry name" value="Fe-S hydro-lyase, tartrate dehydratase beta-type, catalytic domain"/>
    <property type="match status" value="1"/>
</dbReference>
<gene>
    <name evidence="8" type="primary">ttdB</name>
    <name evidence="8" type="ORF">NQ502_13020</name>
</gene>
<accession>A0ABY5VE70</accession>
<dbReference type="Pfam" id="PF05683">
    <property type="entry name" value="Fumerase_C"/>
    <property type="match status" value="1"/>
</dbReference>
<organism evidence="8 9">
    <name type="scientific">Ruminococcus gauvreauii</name>
    <dbReference type="NCBI Taxonomy" id="438033"/>
    <lineage>
        <taxon>Bacteria</taxon>
        <taxon>Bacillati</taxon>
        <taxon>Bacillota</taxon>
        <taxon>Clostridia</taxon>
        <taxon>Eubacteriales</taxon>
        <taxon>Oscillospiraceae</taxon>
        <taxon>Ruminococcus</taxon>
    </lineage>
</organism>
<evidence type="ECO:0000256" key="4">
    <source>
        <dbReference type="ARBA" id="ARBA00039027"/>
    </source>
</evidence>
<dbReference type="SUPFAM" id="SSF117457">
    <property type="entry name" value="FumA C-terminal domain-like"/>
    <property type="match status" value="1"/>
</dbReference>
<evidence type="ECO:0000259" key="7">
    <source>
        <dbReference type="Pfam" id="PF05683"/>
    </source>
</evidence>
<sequence length="203" mass="22875">MREFYLTTPISNEDIKNLRIGDIVYLNGIIVTCRDIAHRRVVEERRPLPVDVRDKAILHAGPIIKANADGTFQMISVGPTTSMRMEKFEEEFMKETGVKLIVGKGGMGIDTQNGCMKYHALHLVYPAGNAVLAAQKVEQILDVQWAELGMPEALWVCKVKGYGPLIVSIDTQGNNLFEQNRLVFNERKETEIARICREVGFIK</sequence>
<dbReference type="EC" id="4.2.1.32" evidence="4"/>
<comment type="similarity">
    <text evidence="1">Belongs to the class-I fumarase family.</text>
</comment>
<dbReference type="PANTHER" id="PTHR43351:SF3">
    <property type="entry name" value="L(+)-TARTRATE DEHYDRATASE SUBUNIT BETA"/>
    <property type="match status" value="1"/>
</dbReference>
<feature type="domain" description="Fe-S hydro-lyase tartrate dehydratase beta-type catalytic" evidence="7">
    <location>
        <begin position="5"/>
        <end position="179"/>
    </location>
</feature>
<dbReference type="NCBIfam" id="TIGR00723">
    <property type="entry name" value="ttdB_fumA_fumB"/>
    <property type="match status" value="1"/>
</dbReference>
<evidence type="ECO:0000313" key="9">
    <source>
        <dbReference type="Proteomes" id="UP001060164"/>
    </source>
</evidence>
<dbReference type="NCBIfam" id="NF006082">
    <property type="entry name" value="PRK08228.1"/>
    <property type="match status" value="1"/>
</dbReference>
<comment type="catalytic activity">
    <reaction evidence="6">
        <text>(2R,3R)-tartrate = oxaloacetate + H2O</text>
        <dbReference type="Rhea" id="RHEA:15413"/>
        <dbReference type="ChEBI" id="CHEBI:15377"/>
        <dbReference type="ChEBI" id="CHEBI:16452"/>
        <dbReference type="ChEBI" id="CHEBI:30924"/>
        <dbReference type="EC" id="4.2.1.32"/>
    </reaction>
</comment>
<dbReference type="InterPro" id="IPR004647">
    <property type="entry name" value="Fe-S_hydro-lyase_TtdB-typ_cat"/>
</dbReference>
<evidence type="ECO:0000256" key="5">
    <source>
        <dbReference type="ARBA" id="ARBA00039250"/>
    </source>
</evidence>
<comment type="subunit">
    <text evidence="2">Heterotetramer of two alpha and two beta subunits.</text>
</comment>
<dbReference type="EMBL" id="CP102290">
    <property type="protein sequence ID" value="UWP58298.1"/>
    <property type="molecule type" value="Genomic_DNA"/>
</dbReference>
<evidence type="ECO:0000313" key="8">
    <source>
        <dbReference type="EMBL" id="UWP58298.1"/>
    </source>
</evidence>
<proteinExistence type="inferred from homology"/>
<dbReference type="PANTHER" id="PTHR43351">
    <property type="entry name" value="L(+)-TARTRATE DEHYDRATASE SUBUNIT BETA"/>
    <property type="match status" value="1"/>
</dbReference>
<evidence type="ECO:0000256" key="2">
    <source>
        <dbReference type="ARBA" id="ARBA00011103"/>
    </source>
</evidence>
<keyword evidence="3 8" id="KW-0456">Lyase</keyword>
<evidence type="ECO:0000256" key="6">
    <source>
        <dbReference type="ARBA" id="ARBA00049253"/>
    </source>
</evidence>
<keyword evidence="9" id="KW-1185">Reference proteome</keyword>
<evidence type="ECO:0000256" key="1">
    <source>
        <dbReference type="ARBA" id="ARBA00008876"/>
    </source>
</evidence>
<dbReference type="InterPro" id="IPR036660">
    <property type="entry name" value="Fe-S_hydroAse_TtdB_cat_sf"/>
</dbReference>
<name>A0ABY5VE70_9FIRM</name>
<evidence type="ECO:0000256" key="3">
    <source>
        <dbReference type="ARBA" id="ARBA00023239"/>
    </source>
</evidence>
<dbReference type="GO" id="GO:0008730">
    <property type="term" value="F:L(+)-tartrate dehydratase activity"/>
    <property type="evidence" value="ECO:0007669"/>
    <property type="project" value="UniProtKB-EC"/>
</dbReference>
<dbReference type="RefSeq" id="WP_028529408.1">
    <property type="nucleotide sequence ID" value="NZ_CABLBR010000024.1"/>
</dbReference>